<dbReference type="GO" id="GO:0004222">
    <property type="term" value="F:metalloendopeptidase activity"/>
    <property type="evidence" value="ECO:0007669"/>
    <property type="project" value="TreeGrafter"/>
</dbReference>
<dbReference type="CDD" id="cd12797">
    <property type="entry name" value="M23_peptidase"/>
    <property type="match status" value="1"/>
</dbReference>
<proteinExistence type="predicted"/>
<keyword evidence="3" id="KW-0378">Hydrolase</keyword>
<dbReference type="EMBL" id="JACHWU010000001">
    <property type="protein sequence ID" value="MBB3049069.1"/>
    <property type="molecule type" value="Genomic_DNA"/>
</dbReference>
<dbReference type="InterPro" id="IPR050570">
    <property type="entry name" value="Cell_wall_metabolism_enzyme"/>
</dbReference>
<dbReference type="Pfam" id="PF01551">
    <property type="entry name" value="Peptidase_M23"/>
    <property type="match status" value="1"/>
</dbReference>
<evidence type="ECO:0000259" key="2">
    <source>
        <dbReference type="Pfam" id="PF01551"/>
    </source>
</evidence>
<protein>
    <submittedName>
        <fullName evidence="3">Murein DD-endopeptidase MepM/ murein hydrolase activator NlpD</fullName>
    </submittedName>
</protein>
<dbReference type="InterPro" id="IPR016047">
    <property type="entry name" value="M23ase_b-sheet_dom"/>
</dbReference>
<dbReference type="Proteomes" id="UP000550714">
    <property type="component" value="Unassembled WGS sequence"/>
</dbReference>
<dbReference type="PANTHER" id="PTHR21666:SF270">
    <property type="entry name" value="MUREIN HYDROLASE ACTIVATOR ENVC"/>
    <property type="match status" value="1"/>
</dbReference>
<organism evidence="3 4">
    <name type="scientific">Prauserella isguenensis</name>
    <dbReference type="NCBI Taxonomy" id="1470180"/>
    <lineage>
        <taxon>Bacteria</taxon>
        <taxon>Bacillati</taxon>
        <taxon>Actinomycetota</taxon>
        <taxon>Actinomycetes</taxon>
        <taxon>Pseudonocardiales</taxon>
        <taxon>Pseudonocardiaceae</taxon>
        <taxon>Prauserella</taxon>
    </lineage>
</organism>
<dbReference type="PANTHER" id="PTHR21666">
    <property type="entry name" value="PEPTIDASE-RELATED"/>
    <property type="match status" value="1"/>
</dbReference>
<keyword evidence="4" id="KW-1185">Reference proteome</keyword>
<evidence type="ECO:0000313" key="3">
    <source>
        <dbReference type="EMBL" id="MBB3049069.1"/>
    </source>
</evidence>
<sequence>MDDDPFARPRGAHRLPAPSSALRGRVMVAAVAAGAFAAAAAGQTLQNTSSNEAQSGSVDTSTDVTPLANSHDASAAMGMGGDAPVAAPQLLQVRDTTDESSATAEAKKLNRSAQVTDERLAAEAEARRQAAIEAARPKVVKPAEGVFTSGFGARWGTTHYGIDIANSIGTPIVSAVDGTVIEAGPASGFGQWVKVQRDDGTVTVYGHVSSYSVHEGQQVKAGDQIALMGNEGQSTGPHLHFEVWTSDEGEKLDPLPWLAEHGINLG</sequence>
<name>A0A839RWP5_9PSEU</name>
<reference evidence="3 4" key="1">
    <citation type="submission" date="2020-08" db="EMBL/GenBank/DDBJ databases">
        <title>Genomic Encyclopedia of Type Strains, Phase III (KMG-III): the genomes of soil and plant-associated and newly described type strains.</title>
        <authorList>
            <person name="Whitman W."/>
        </authorList>
    </citation>
    <scope>NUCLEOTIDE SEQUENCE [LARGE SCALE GENOMIC DNA]</scope>
    <source>
        <strain evidence="3 4">CECT 8577</strain>
    </source>
</reference>
<feature type="region of interest" description="Disordered" evidence="1">
    <location>
        <begin position="46"/>
        <end position="66"/>
    </location>
</feature>
<gene>
    <name evidence="3" type="ORF">FHS23_000064</name>
</gene>
<dbReference type="Gene3D" id="2.70.70.10">
    <property type="entry name" value="Glucose Permease (Domain IIA)"/>
    <property type="match status" value="1"/>
</dbReference>
<dbReference type="InterPro" id="IPR011055">
    <property type="entry name" value="Dup_hybrid_motif"/>
</dbReference>
<evidence type="ECO:0000256" key="1">
    <source>
        <dbReference type="SAM" id="MobiDB-lite"/>
    </source>
</evidence>
<dbReference type="AlphaFoldDB" id="A0A839RWP5"/>
<evidence type="ECO:0000313" key="4">
    <source>
        <dbReference type="Proteomes" id="UP000550714"/>
    </source>
</evidence>
<accession>A0A839RWP5</accession>
<feature type="domain" description="M23ase beta-sheet core" evidence="2">
    <location>
        <begin position="158"/>
        <end position="254"/>
    </location>
</feature>
<comment type="caution">
    <text evidence="3">The sequence shown here is derived from an EMBL/GenBank/DDBJ whole genome shotgun (WGS) entry which is preliminary data.</text>
</comment>
<dbReference type="SUPFAM" id="SSF51261">
    <property type="entry name" value="Duplicated hybrid motif"/>
    <property type="match status" value="1"/>
</dbReference>